<name>A0A1N7U8H4_9PSED</name>
<feature type="compositionally biased region" description="Basic and acidic residues" evidence="1">
    <location>
        <begin position="9"/>
        <end position="23"/>
    </location>
</feature>
<dbReference type="AlphaFoldDB" id="A0A1N7U8H4"/>
<sequence length="259" mass="28687">MQAKGAQHVRADDHHGSDIDHLHHLQSVGGPRDGGAEQTGNAIGGMKAEEHVPRAPMQQRQRCIDQQRALEDGQFVRPGLGPQDADEGRHDVIADHQQPRKPPGFSVGDGALFHIGFGAGDLVMVEVQVPAHPRVDGARPRQPHQAHHQVMGQALLAKVHAVDQVVFQLVGQRGQERVQQQAHPPRHVTCDVERRRAHHAEQRERQNARAQRVLMQQPGVLPAQAHAFGQHHFTDMRRALLCVHLLGTCRSTVHASILW</sequence>
<evidence type="ECO:0000313" key="3">
    <source>
        <dbReference type="Proteomes" id="UP000027308"/>
    </source>
</evidence>
<reference evidence="2 3" key="1">
    <citation type="submission" date="2014-05" db="EMBL/GenBank/DDBJ databases">
        <title>Pseudomonas simiae WCS417.</title>
        <authorList>
            <person name="Berendsen R.L."/>
        </authorList>
    </citation>
    <scope>NUCLEOTIDE SEQUENCE [LARGE SCALE GENOMIC DNA]</scope>
    <source>
        <strain evidence="2 3">WCS417</strain>
    </source>
</reference>
<accession>A0A1N7U8H4</accession>
<feature type="region of interest" description="Disordered" evidence="1">
    <location>
        <begin position="1"/>
        <end position="41"/>
    </location>
</feature>
<proteinExistence type="predicted"/>
<dbReference type="EMBL" id="CP007637">
    <property type="protein sequence ID" value="AIB34158.1"/>
    <property type="molecule type" value="Genomic_DNA"/>
</dbReference>
<evidence type="ECO:0000256" key="1">
    <source>
        <dbReference type="SAM" id="MobiDB-lite"/>
    </source>
</evidence>
<gene>
    <name evidence="2" type="ORF">PS417_00970</name>
</gene>
<dbReference type="Proteomes" id="UP000027308">
    <property type="component" value="Chromosome"/>
</dbReference>
<protein>
    <submittedName>
        <fullName evidence="2">Uncharacterized protein</fullName>
    </submittedName>
</protein>
<evidence type="ECO:0000313" key="2">
    <source>
        <dbReference type="EMBL" id="AIB34158.1"/>
    </source>
</evidence>
<organism evidence="2 3">
    <name type="scientific">Pseudomonas simiae</name>
    <dbReference type="NCBI Taxonomy" id="321846"/>
    <lineage>
        <taxon>Bacteria</taxon>
        <taxon>Pseudomonadati</taxon>
        <taxon>Pseudomonadota</taxon>
        <taxon>Gammaproteobacteria</taxon>
        <taxon>Pseudomonadales</taxon>
        <taxon>Pseudomonadaceae</taxon>
        <taxon>Pseudomonas</taxon>
    </lineage>
</organism>